<evidence type="ECO:0000313" key="2">
    <source>
        <dbReference type="EMBL" id="EPB67427.1"/>
    </source>
</evidence>
<dbReference type="EMBL" id="KE125677">
    <property type="protein sequence ID" value="EPB67427.1"/>
    <property type="molecule type" value="Genomic_DNA"/>
</dbReference>
<reference evidence="2 3" key="1">
    <citation type="submission" date="2013-05" db="EMBL/GenBank/DDBJ databases">
        <title>Draft genome of the parasitic nematode Anyclostoma ceylanicum.</title>
        <authorList>
            <person name="Mitreva M."/>
        </authorList>
    </citation>
    <scope>NUCLEOTIDE SEQUENCE [LARGE SCALE GENOMIC DNA]</scope>
</reference>
<organism evidence="2 3">
    <name type="scientific">Ancylostoma ceylanicum</name>
    <dbReference type="NCBI Taxonomy" id="53326"/>
    <lineage>
        <taxon>Eukaryota</taxon>
        <taxon>Metazoa</taxon>
        <taxon>Ecdysozoa</taxon>
        <taxon>Nematoda</taxon>
        <taxon>Chromadorea</taxon>
        <taxon>Rhabditida</taxon>
        <taxon>Rhabditina</taxon>
        <taxon>Rhabditomorpha</taxon>
        <taxon>Strongyloidea</taxon>
        <taxon>Ancylostomatidae</taxon>
        <taxon>Ancylostomatinae</taxon>
        <taxon>Ancylostoma</taxon>
    </lineage>
</organism>
<dbReference type="AlphaFoldDB" id="A0A0D6LII2"/>
<protein>
    <submittedName>
        <fullName evidence="2">Uncharacterized protein</fullName>
    </submittedName>
</protein>
<sequence length="78" mass="8743">MLNRRSTLASARDRRAEPSQDSAENLGSLPNLAELEIGGVGDAARLASQRRQEILRDQEDQALLRANPLRYLFHPAFK</sequence>
<accession>A0A0D6LII2</accession>
<evidence type="ECO:0000256" key="1">
    <source>
        <dbReference type="SAM" id="MobiDB-lite"/>
    </source>
</evidence>
<evidence type="ECO:0000313" key="3">
    <source>
        <dbReference type="Proteomes" id="UP000054495"/>
    </source>
</evidence>
<gene>
    <name evidence="2" type="ORF">ANCCEY_13480</name>
</gene>
<keyword evidence="3" id="KW-1185">Reference proteome</keyword>
<feature type="region of interest" description="Disordered" evidence="1">
    <location>
        <begin position="1"/>
        <end position="28"/>
    </location>
</feature>
<name>A0A0D6LII2_9BILA</name>
<feature type="non-terminal residue" evidence="2">
    <location>
        <position position="78"/>
    </location>
</feature>
<dbReference type="Proteomes" id="UP000054495">
    <property type="component" value="Unassembled WGS sequence"/>
</dbReference>
<proteinExistence type="predicted"/>